<comment type="similarity">
    <text evidence="12">Belongs to the helicase family. PriA subfamily.</text>
</comment>
<evidence type="ECO:0000313" key="15">
    <source>
        <dbReference type="EMBL" id="RTE67238.1"/>
    </source>
</evidence>
<comment type="caution">
    <text evidence="15">The sequence shown here is derived from an EMBL/GenBank/DDBJ whole genome shotgun (WGS) entry which is preliminary data.</text>
</comment>
<feature type="binding site" evidence="12">
    <location>
        <position position="439"/>
    </location>
    <ligand>
        <name>Zn(2+)</name>
        <dbReference type="ChEBI" id="CHEBI:29105"/>
        <label>1</label>
    </ligand>
</feature>
<evidence type="ECO:0000313" key="16">
    <source>
        <dbReference type="Proteomes" id="UP000283087"/>
    </source>
</evidence>
<dbReference type="Gene3D" id="3.40.50.300">
    <property type="entry name" value="P-loop containing nucleotide triphosphate hydrolases"/>
    <property type="match status" value="2"/>
</dbReference>
<dbReference type="GO" id="GO:0006302">
    <property type="term" value="P:double-strand break repair"/>
    <property type="evidence" value="ECO:0007669"/>
    <property type="project" value="InterPro"/>
</dbReference>
<dbReference type="OrthoDB" id="9759544at2"/>
<comment type="subunit">
    <text evidence="12">Component of the replication restart primosome.</text>
</comment>
<dbReference type="SUPFAM" id="SSF52540">
    <property type="entry name" value="P-loop containing nucleoside triphosphate hydrolases"/>
    <property type="match status" value="2"/>
</dbReference>
<feature type="binding site" evidence="12">
    <location>
        <position position="436"/>
    </location>
    <ligand>
        <name>Zn(2+)</name>
        <dbReference type="ChEBI" id="CHEBI:29105"/>
        <label>1</label>
    </ligand>
</feature>
<dbReference type="InterPro" id="IPR027417">
    <property type="entry name" value="P-loop_NTPase"/>
</dbReference>
<dbReference type="InterPro" id="IPR001650">
    <property type="entry name" value="Helicase_C-like"/>
</dbReference>
<dbReference type="EMBL" id="RQXW01000002">
    <property type="protein sequence ID" value="RTE67238.1"/>
    <property type="molecule type" value="Genomic_DNA"/>
</dbReference>
<dbReference type="InterPro" id="IPR005259">
    <property type="entry name" value="PriA"/>
</dbReference>
<dbReference type="InterPro" id="IPR011545">
    <property type="entry name" value="DEAD/DEAH_box_helicase_dom"/>
</dbReference>
<evidence type="ECO:0000256" key="12">
    <source>
        <dbReference type="HAMAP-Rule" id="MF_00983"/>
    </source>
</evidence>
<dbReference type="FunFam" id="3.40.1440.60:FF:000001">
    <property type="entry name" value="Primosomal protein N"/>
    <property type="match status" value="1"/>
</dbReference>
<evidence type="ECO:0000256" key="7">
    <source>
        <dbReference type="ARBA" id="ARBA00022833"/>
    </source>
</evidence>
<reference evidence="15 16" key="1">
    <citation type="submission" date="2018-11" db="EMBL/GenBank/DDBJ databases">
        <title>The draft genome sequence of Amphritea opalescens ANRC-JH13T.</title>
        <authorList>
            <person name="Fang Z."/>
            <person name="Zhang Y."/>
            <person name="Han X."/>
        </authorList>
    </citation>
    <scope>NUCLEOTIDE SEQUENCE [LARGE SCALE GENOMIC DNA]</scope>
    <source>
        <strain evidence="15 16">ANRC-JH13</strain>
    </source>
</reference>
<dbReference type="InterPro" id="IPR042115">
    <property type="entry name" value="PriA_3primeBD_sf"/>
</dbReference>
<dbReference type="CDD" id="cd17929">
    <property type="entry name" value="DEXHc_priA"/>
    <property type="match status" value="1"/>
</dbReference>
<name>A0A430KUV2_9GAMM</name>
<dbReference type="SMART" id="SM00490">
    <property type="entry name" value="HELICc"/>
    <property type="match status" value="1"/>
</dbReference>
<dbReference type="Proteomes" id="UP000283087">
    <property type="component" value="Unassembled WGS sequence"/>
</dbReference>
<feature type="domain" description="Helicase C-terminal" evidence="14">
    <location>
        <begin position="471"/>
        <end position="630"/>
    </location>
</feature>
<evidence type="ECO:0000256" key="10">
    <source>
        <dbReference type="ARBA" id="ARBA00023235"/>
    </source>
</evidence>
<feature type="binding site" evidence="12">
    <location>
        <position position="476"/>
    </location>
    <ligand>
        <name>Zn(2+)</name>
        <dbReference type="ChEBI" id="CHEBI:29105"/>
        <label>1</label>
    </ligand>
</feature>
<dbReference type="CDD" id="cd18804">
    <property type="entry name" value="SF2_C_priA"/>
    <property type="match status" value="1"/>
</dbReference>
<dbReference type="GO" id="GO:0008270">
    <property type="term" value="F:zinc ion binding"/>
    <property type="evidence" value="ECO:0007669"/>
    <property type="project" value="UniProtKB-UniRule"/>
</dbReference>
<evidence type="ECO:0000259" key="13">
    <source>
        <dbReference type="PROSITE" id="PS51192"/>
    </source>
</evidence>
<dbReference type="PANTHER" id="PTHR30580:SF0">
    <property type="entry name" value="PRIMOSOMAL PROTEIN N"/>
    <property type="match status" value="1"/>
</dbReference>
<evidence type="ECO:0000256" key="3">
    <source>
        <dbReference type="ARBA" id="ARBA00022723"/>
    </source>
</evidence>
<feature type="binding site" evidence="12">
    <location>
        <position position="445"/>
    </location>
    <ligand>
        <name>Zn(2+)</name>
        <dbReference type="ChEBI" id="CHEBI:29105"/>
        <label>2</label>
    </ligand>
</feature>
<organism evidence="15 16">
    <name type="scientific">Amphritea opalescens</name>
    <dbReference type="NCBI Taxonomy" id="2490544"/>
    <lineage>
        <taxon>Bacteria</taxon>
        <taxon>Pseudomonadati</taxon>
        <taxon>Pseudomonadota</taxon>
        <taxon>Gammaproteobacteria</taxon>
        <taxon>Oceanospirillales</taxon>
        <taxon>Oceanospirillaceae</taxon>
        <taxon>Amphritea</taxon>
    </lineage>
</organism>
<dbReference type="Gene3D" id="3.40.1440.60">
    <property type="entry name" value="PriA, 3(prime) DNA-binding domain"/>
    <property type="match status" value="1"/>
</dbReference>
<dbReference type="GO" id="GO:0016887">
    <property type="term" value="F:ATP hydrolysis activity"/>
    <property type="evidence" value="ECO:0007669"/>
    <property type="project" value="RHEA"/>
</dbReference>
<dbReference type="PANTHER" id="PTHR30580">
    <property type="entry name" value="PRIMOSOMAL PROTEIN N"/>
    <property type="match status" value="1"/>
</dbReference>
<dbReference type="InterPro" id="IPR041222">
    <property type="entry name" value="PriA_3primeBD"/>
</dbReference>
<keyword evidence="3 12" id="KW-0479">Metal-binding</keyword>
<dbReference type="Pfam" id="PF17764">
    <property type="entry name" value="PriA_3primeBD"/>
    <property type="match status" value="1"/>
</dbReference>
<dbReference type="GO" id="GO:0006270">
    <property type="term" value="P:DNA replication initiation"/>
    <property type="evidence" value="ECO:0007669"/>
    <property type="project" value="TreeGrafter"/>
</dbReference>
<feature type="binding site" evidence="12">
    <location>
        <position position="463"/>
    </location>
    <ligand>
        <name>Zn(2+)</name>
        <dbReference type="ChEBI" id="CHEBI:29105"/>
        <label>2</label>
    </ligand>
</feature>
<dbReference type="NCBIfam" id="TIGR00595">
    <property type="entry name" value="priA"/>
    <property type="match status" value="1"/>
</dbReference>
<evidence type="ECO:0000256" key="6">
    <source>
        <dbReference type="ARBA" id="ARBA00022806"/>
    </source>
</evidence>
<dbReference type="AlphaFoldDB" id="A0A430KUV2"/>
<comment type="function">
    <text evidence="12">Initiates the restart of stalled replication forks, which reloads the replicative helicase on sites other than the origin of replication. Recognizes and binds to abandoned replication forks and remodels them to uncover a helicase loading site. Promotes assembly of the primosome at these replication forks.</text>
</comment>
<evidence type="ECO:0000256" key="4">
    <source>
        <dbReference type="ARBA" id="ARBA00022741"/>
    </source>
</evidence>
<keyword evidence="2 12" id="KW-0235">DNA replication</keyword>
<dbReference type="InterPro" id="IPR041236">
    <property type="entry name" value="PriA_C"/>
</dbReference>
<dbReference type="GO" id="GO:0003677">
    <property type="term" value="F:DNA binding"/>
    <property type="evidence" value="ECO:0007669"/>
    <property type="project" value="UniProtKB-UniRule"/>
</dbReference>
<keyword evidence="6 12" id="KW-0347">Helicase</keyword>
<dbReference type="InterPro" id="IPR014001">
    <property type="entry name" value="Helicase_ATP-bd"/>
</dbReference>
<dbReference type="GO" id="GO:0005524">
    <property type="term" value="F:ATP binding"/>
    <property type="evidence" value="ECO:0007669"/>
    <property type="project" value="UniProtKB-UniRule"/>
</dbReference>
<dbReference type="Pfam" id="PF18074">
    <property type="entry name" value="PriA_C"/>
    <property type="match status" value="1"/>
</dbReference>
<feature type="domain" description="Helicase ATP-binding" evidence="13">
    <location>
        <begin position="211"/>
        <end position="377"/>
    </location>
</feature>
<dbReference type="Pfam" id="PF00270">
    <property type="entry name" value="DEAD"/>
    <property type="match status" value="1"/>
</dbReference>
<dbReference type="GO" id="GO:1990077">
    <property type="term" value="C:primosome complex"/>
    <property type="evidence" value="ECO:0007669"/>
    <property type="project" value="UniProtKB-UniRule"/>
</dbReference>
<feature type="binding site" evidence="12">
    <location>
        <position position="466"/>
    </location>
    <ligand>
        <name>Zn(2+)</name>
        <dbReference type="ChEBI" id="CHEBI:29105"/>
        <label>2</label>
    </ligand>
</feature>
<dbReference type="Pfam" id="PF00271">
    <property type="entry name" value="Helicase_C"/>
    <property type="match status" value="1"/>
</dbReference>
<dbReference type="Pfam" id="PF18319">
    <property type="entry name" value="Zn_ribbon_PriA"/>
    <property type="match status" value="1"/>
</dbReference>
<dbReference type="HAMAP" id="MF_00983">
    <property type="entry name" value="PriA"/>
    <property type="match status" value="1"/>
</dbReference>
<keyword evidence="16" id="KW-1185">Reference proteome</keyword>
<dbReference type="PROSITE" id="PS51194">
    <property type="entry name" value="HELICASE_CTER"/>
    <property type="match status" value="1"/>
</dbReference>
<proteinExistence type="inferred from homology"/>
<evidence type="ECO:0000256" key="8">
    <source>
        <dbReference type="ARBA" id="ARBA00022840"/>
    </source>
</evidence>
<accession>A0A430KUV2</accession>
<evidence type="ECO:0000256" key="2">
    <source>
        <dbReference type="ARBA" id="ARBA00022705"/>
    </source>
</evidence>
<dbReference type="RefSeq" id="WP_126157206.1">
    <property type="nucleotide sequence ID" value="NZ_RQXW01000002.1"/>
</dbReference>
<keyword evidence="8 12" id="KW-0067">ATP-binding</keyword>
<dbReference type="GO" id="GO:0043138">
    <property type="term" value="F:3'-5' DNA helicase activity"/>
    <property type="evidence" value="ECO:0007669"/>
    <property type="project" value="UniProtKB-EC"/>
</dbReference>
<sequence length="733" mass="82274">MPYLRLAIPSPLRRLFDYLPPQGCDLATLQPGVRVKVPFGRREITGVLIELAETTEVPLNKLKPAIAVLDDAPPMPDTIFKLARWAGNYYQHPLGDALSQALPVLLRKGEPCEYTHQHLWRATADADISQLGKTAARQRELLLLLMEHPNGISEGAIRAEGGQTPLLKKLVDKMLAESFIHKPNHTEHNDQPLHEAPLTLNDEQHHAVSKITATEGFKTYLLQGVTGSGKTEVYLQAIEHYIRQGKQALILVPEIGLTPQTVARFKARFNLPVVVLHSNLTDNQRLDAWLQAREGVARIIIGTRSAIFTPLRNPGVIFIDEEHDTSFKQQEGFRYNARDLAVMRGHLEQIPVVLGTATPAIESLYNAKQGRYQWLKLNKRAGDALPPKFELLDIRQLPLQDGLSQPLIQQIKGHLQQGTQVLIFLNRRGFAPTMMCHDCGWIAGCHRCDAHMTLHRKPYHLHCHHCDSQRPVPNVCDNCGSHDLKPVGAGTERTEELLQALFPEFPVIRVDRDTTQRKNAMQHIMDRVHQGFPCILIGTQMLAKGHHFPKVTLVAILNADSGLFSADFRGMERTAQLILQVAGRAGRADHPGKVVMQTHHADHPTITSLVTEGYEAFAEQELSQRIGAHLPPSIYCAMFRAEANHPGQAERFLNNLRNLLAEDILQPQGIQWLGPLPSPMEKRAGQFRAQLVLQSHDRKALHQQLHNIICQVDSDPEARKVRWSVDVDPVDMF</sequence>
<evidence type="ECO:0000256" key="5">
    <source>
        <dbReference type="ARBA" id="ARBA00022801"/>
    </source>
</evidence>
<dbReference type="FunFam" id="3.40.50.300:FF:000489">
    <property type="entry name" value="Primosome assembly protein PriA"/>
    <property type="match status" value="1"/>
</dbReference>
<dbReference type="SMART" id="SM00487">
    <property type="entry name" value="DEXDc"/>
    <property type="match status" value="1"/>
</dbReference>
<comment type="cofactor">
    <cofactor evidence="12">
        <name>Zn(2+)</name>
        <dbReference type="ChEBI" id="CHEBI:29105"/>
    </cofactor>
    <text evidence="12">Binds 2 zinc ions per subunit.</text>
</comment>
<protein>
    <recommendedName>
        <fullName evidence="12">Replication restart protein PriA</fullName>
    </recommendedName>
    <alternativeName>
        <fullName evidence="12">ATP-dependent DNA helicase PriA</fullName>
        <ecNumber evidence="12">5.6.2.4</ecNumber>
    </alternativeName>
    <alternativeName>
        <fullName evidence="12">DNA 3'-5' helicase PriA</fullName>
    </alternativeName>
</protein>
<dbReference type="InterPro" id="IPR040498">
    <property type="entry name" value="PriA_CRR"/>
</dbReference>
<keyword evidence="4 12" id="KW-0547">Nucleotide-binding</keyword>
<dbReference type="EC" id="5.6.2.4" evidence="12"/>
<dbReference type="GO" id="GO:0006269">
    <property type="term" value="P:DNA replication, synthesis of primer"/>
    <property type="evidence" value="ECO:0007669"/>
    <property type="project" value="UniProtKB-KW"/>
</dbReference>
<dbReference type="GO" id="GO:0006310">
    <property type="term" value="P:DNA recombination"/>
    <property type="evidence" value="ECO:0007669"/>
    <property type="project" value="InterPro"/>
</dbReference>
<keyword evidence="7 12" id="KW-0862">Zinc</keyword>
<comment type="catalytic activity">
    <reaction evidence="12">
        <text>Couples ATP hydrolysis with the unwinding of duplex DNA by translocating in the 3'-5' direction.</text>
        <dbReference type="EC" id="5.6.2.4"/>
    </reaction>
</comment>
<dbReference type="PROSITE" id="PS51192">
    <property type="entry name" value="HELICASE_ATP_BIND_1"/>
    <property type="match status" value="1"/>
</dbReference>
<dbReference type="NCBIfam" id="NF004065">
    <property type="entry name" value="PRK05580.1-1"/>
    <property type="match status" value="1"/>
</dbReference>
<feature type="binding site" evidence="12">
    <location>
        <position position="479"/>
    </location>
    <ligand>
        <name>Zn(2+)</name>
        <dbReference type="ChEBI" id="CHEBI:29105"/>
        <label>1</label>
    </ligand>
</feature>
<dbReference type="NCBIfam" id="NF004067">
    <property type="entry name" value="PRK05580.1-4"/>
    <property type="match status" value="1"/>
</dbReference>
<evidence type="ECO:0000259" key="14">
    <source>
        <dbReference type="PROSITE" id="PS51194"/>
    </source>
</evidence>
<keyword evidence="10 12" id="KW-0413">Isomerase</keyword>
<evidence type="ECO:0000256" key="9">
    <source>
        <dbReference type="ARBA" id="ARBA00023125"/>
    </source>
</evidence>
<feature type="binding site" evidence="12">
    <location>
        <position position="448"/>
    </location>
    <ligand>
        <name>Zn(2+)</name>
        <dbReference type="ChEBI" id="CHEBI:29105"/>
        <label>2</label>
    </ligand>
</feature>
<keyword evidence="9 12" id="KW-0238">DNA-binding</keyword>
<gene>
    <name evidence="12" type="primary">priA</name>
    <name evidence="15" type="ORF">EH243_03265</name>
</gene>
<evidence type="ECO:0000256" key="1">
    <source>
        <dbReference type="ARBA" id="ARBA00022515"/>
    </source>
</evidence>
<evidence type="ECO:0000256" key="11">
    <source>
        <dbReference type="ARBA" id="ARBA00048988"/>
    </source>
</evidence>
<comment type="catalytic activity">
    <reaction evidence="11 12">
        <text>ATP + H2O = ADP + phosphate + H(+)</text>
        <dbReference type="Rhea" id="RHEA:13065"/>
        <dbReference type="ChEBI" id="CHEBI:15377"/>
        <dbReference type="ChEBI" id="CHEBI:15378"/>
        <dbReference type="ChEBI" id="CHEBI:30616"/>
        <dbReference type="ChEBI" id="CHEBI:43474"/>
        <dbReference type="ChEBI" id="CHEBI:456216"/>
        <dbReference type="EC" id="5.6.2.4"/>
    </reaction>
</comment>
<keyword evidence="5 12" id="KW-0378">Hydrolase</keyword>
<keyword evidence="1 12" id="KW-0639">Primosome</keyword>